<dbReference type="Pfam" id="PF00990">
    <property type="entry name" value="GGDEF"/>
    <property type="match status" value="1"/>
</dbReference>
<dbReference type="InterPro" id="IPR029787">
    <property type="entry name" value="Nucleotide_cyclase"/>
</dbReference>
<dbReference type="EMBL" id="VFIY01000004">
    <property type="protein sequence ID" value="TPD63176.1"/>
    <property type="molecule type" value="Genomic_DNA"/>
</dbReference>
<gene>
    <name evidence="4" type="ORF">FIV46_03620</name>
</gene>
<keyword evidence="5" id="KW-1185">Reference proteome</keyword>
<dbReference type="AlphaFoldDB" id="A0A501PTR9"/>
<evidence type="ECO:0000256" key="2">
    <source>
        <dbReference type="ARBA" id="ARBA00034247"/>
    </source>
</evidence>
<evidence type="ECO:0000259" key="3">
    <source>
        <dbReference type="PROSITE" id="PS50887"/>
    </source>
</evidence>
<dbReference type="RefSeq" id="WP_139938462.1">
    <property type="nucleotide sequence ID" value="NZ_JBHSYP010000022.1"/>
</dbReference>
<dbReference type="InterPro" id="IPR000160">
    <property type="entry name" value="GGDEF_dom"/>
</dbReference>
<dbReference type="GO" id="GO:0052621">
    <property type="term" value="F:diguanylate cyclase activity"/>
    <property type="evidence" value="ECO:0007669"/>
    <property type="project" value="UniProtKB-EC"/>
</dbReference>
<dbReference type="CDD" id="cd01949">
    <property type="entry name" value="GGDEF"/>
    <property type="match status" value="1"/>
</dbReference>
<dbReference type="NCBIfam" id="TIGR00254">
    <property type="entry name" value="GGDEF"/>
    <property type="match status" value="1"/>
</dbReference>
<sequence>MTHISLPTADGTSLRNGAKYNDAMTRMAGELIEKFRVSPAGLTTGSWSLLTEILDFAVEAEQTIAEQNRKIEELESLAISDPLTGLLNRRGLEMELDHAVARNRRHAEPGLFVYIDLDNFKEINDSYGHAAGDALIRHVAHLLKGSIRQTDYAGRLGGDEFGLLLSHCDSKQFSAAHLLYIRRRLEKSPLEFEGLTLRAGASFGIARITPDSNREDILNQADEQMYFDKRARRRAKEDLSQIMAVGAMAE</sequence>
<evidence type="ECO:0000256" key="1">
    <source>
        <dbReference type="ARBA" id="ARBA00012528"/>
    </source>
</evidence>
<dbReference type="EC" id="2.7.7.65" evidence="1"/>
<name>A0A501PTR9_9PROT</name>
<reference evidence="5" key="1">
    <citation type="submission" date="2019-06" db="EMBL/GenBank/DDBJ databases">
        <title>The complete genome of Emcibacter congregatus ZYLT.</title>
        <authorList>
            <person name="Zhao Z."/>
        </authorList>
    </citation>
    <scope>NUCLEOTIDE SEQUENCE [LARGE SCALE GENOMIC DNA]</scope>
    <source>
        <strain evidence="5">MCCC 1A06723</strain>
    </source>
</reference>
<comment type="caution">
    <text evidence="4">The sequence shown here is derived from an EMBL/GenBank/DDBJ whole genome shotgun (WGS) entry which is preliminary data.</text>
</comment>
<dbReference type="InterPro" id="IPR043128">
    <property type="entry name" value="Rev_trsase/Diguanyl_cyclase"/>
</dbReference>
<dbReference type="Proteomes" id="UP000319148">
    <property type="component" value="Unassembled WGS sequence"/>
</dbReference>
<dbReference type="PROSITE" id="PS50887">
    <property type="entry name" value="GGDEF"/>
    <property type="match status" value="1"/>
</dbReference>
<dbReference type="PANTHER" id="PTHR45138">
    <property type="entry name" value="REGULATORY COMPONENTS OF SENSORY TRANSDUCTION SYSTEM"/>
    <property type="match status" value="1"/>
</dbReference>
<dbReference type="Gene3D" id="3.30.70.270">
    <property type="match status" value="1"/>
</dbReference>
<comment type="catalytic activity">
    <reaction evidence="2">
        <text>2 GTP = 3',3'-c-di-GMP + 2 diphosphate</text>
        <dbReference type="Rhea" id="RHEA:24898"/>
        <dbReference type="ChEBI" id="CHEBI:33019"/>
        <dbReference type="ChEBI" id="CHEBI:37565"/>
        <dbReference type="ChEBI" id="CHEBI:58805"/>
        <dbReference type="EC" id="2.7.7.65"/>
    </reaction>
</comment>
<feature type="domain" description="GGDEF" evidence="3">
    <location>
        <begin position="108"/>
        <end position="241"/>
    </location>
</feature>
<evidence type="ECO:0000313" key="5">
    <source>
        <dbReference type="Proteomes" id="UP000319148"/>
    </source>
</evidence>
<evidence type="ECO:0000313" key="4">
    <source>
        <dbReference type="EMBL" id="TPD63176.1"/>
    </source>
</evidence>
<protein>
    <recommendedName>
        <fullName evidence="1">diguanylate cyclase</fullName>
        <ecNumber evidence="1">2.7.7.65</ecNumber>
    </recommendedName>
</protein>
<dbReference type="PANTHER" id="PTHR45138:SF9">
    <property type="entry name" value="DIGUANYLATE CYCLASE DGCM-RELATED"/>
    <property type="match status" value="1"/>
</dbReference>
<organism evidence="4 5">
    <name type="scientific">Emcibacter nanhaiensis</name>
    <dbReference type="NCBI Taxonomy" id="1505037"/>
    <lineage>
        <taxon>Bacteria</taxon>
        <taxon>Pseudomonadati</taxon>
        <taxon>Pseudomonadota</taxon>
        <taxon>Alphaproteobacteria</taxon>
        <taxon>Emcibacterales</taxon>
        <taxon>Emcibacteraceae</taxon>
        <taxon>Emcibacter</taxon>
    </lineage>
</organism>
<proteinExistence type="predicted"/>
<dbReference type="SUPFAM" id="SSF55073">
    <property type="entry name" value="Nucleotide cyclase"/>
    <property type="match status" value="1"/>
</dbReference>
<dbReference type="OrthoDB" id="9793210at2"/>
<dbReference type="SMART" id="SM00267">
    <property type="entry name" value="GGDEF"/>
    <property type="match status" value="1"/>
</dbReference>
<dbReference type="InterPro" id="IPR050469">
    <property type="entry name" value="Diguanylate_Cyclase"/>
</dbReference>
<accession>A0A501PTR9</accession>